<evidence type="ECO:0000313" key="4">
    <source>
        <dbReference type="Proteomes" id="UP001470230"/>
    </source>
</evidence>
<comment type="caution">
    <text evidence="3">The sequence shown here is derived from an EMBL/GenBank/DDBJ whole genome shotgun (WGS) entry which is preliminary data.</text>
</comment>
<protein>
    <submittedName>
        <fullName evidence="3">Uncharacterized protein</fullName>
    </submittedName>
</protein>
<keyword evidence="1" id="KW-0175">Coiled coil</keyword>
<dbReference type="Proteomes" id="UP001470230">
    <property type="component" value="Unassembled WGS sequence"/>
</dbReference>
<proteinExistence type="predicted"/>
<evidence type="ECO:0000256" key="1">
    <source>
        <dbReference type="SAM" id="Coils"/>
    </source>
</evidence>
<dbReference type="EMBL" id="JAPFFF010000002">
    <property type="protein sequence ID" value="KAK8896081.1"/>
    <property type="molecule type" value="Genomic_DNA"/>
</dbReference>
<reference evidence="3 4" key="1">
    <citation type="submission" date="2024-04" db="EMBL/GenBank/DDBJ databases">
        <title>Tritrichomonas musculus Genome.</title>
        <authorList>
            <person name="Alves-Ferreira E."/>
            <person name="Grigg M."/>
            <person name="Lorenzi H."/>
            <person name="Galac M."/>
        </authorList>
    </citation>
    <scope>NUCLEOTIDE SEQUENCE [LARGE SCALE GENOMIC DNA]</scope>
    <source>
        <strain evidence="3 4">EAF2021</strain>
    </source>
</reference>
<accession>A0ABR2KY97</accession>
<feature type="coiled-coil region" evidence="1">
    <location>
        <begin position="131"/>
        <end position="158"/>
    </location>
</feature>
<sequence>MRRRNANKQTSTQIINIDEKEEHVDIDLSDFQKKLPNYSKIQTSRQSVLPNLSSLLQSSSISGSNPVDEINDANTNNSYSYSYSYSSSSDDGNNENIDDRDIPKESLETQEMNSVFQQLFDKFGTYDDQDSSQIEKKIQEAKEERAKIQQEIEKIDSTIGSNASNSIWAQKQFFTELINFIDTASSTGFKDFNEVKPEYLSIDYSIEKIKNFQRLDSELYKSSGFPEAVQEIFEFYAIIETNDFSFIENKPLIDLQWIRTGWKWTDEFGNPDLVPKVFETTCLPILLNKLRKEDIQTEENFHLAFLHCVEICDYCNNTSVAESQLFSVLKKRLESAFGTGKLKYEVYNKLMIDFGFKNVKSWENGPF</sequence>
<feature type="region of interest" description="Disordered" evidence="2">
    <location>
        <begin position="81"/>
        <end position="100"/>
    </location>
</feature>
<evidence type="ECO:0000313" key="3">
    <source>
        <dbReference type="EMBL" id="KAK8896081.1"/>
    </source>
</evidence>
<organism evidence="3 4">
    <name type="scientific">Tritrichomonas musculus</name>
    <dbReference type="NCBI Taxonomy" id="1915356"/>
    <lineage>
        <taxon>Eukaryota</taxon>
        <taxon>Metamonada</taxon>
        <taxon>Parabasalia</taxon>
        <taxon>Tritrichomonadida</taxon>
        <taxon>Tritrichomonadidae</taxon>
        <taxon>Tritrichomonas</taxon>
    </lineage>
</organism>
<name>A0ABR2KY97_9EUKA</name>
<keyword evidence="4" id="KW-1185">Reference proteome</keyword>
<evidence type="ECO:0000256" key="2">
    <source>
        <dbReference type="SAM" id="MobiDB-lite"/>
    </source>
</evidence>
<gene>
    <name evidence="3" type="ORF">M9Y10_013971</name>
</gene>